<accession>A0A7I9WXU3</accession>
<name>A0A7I9WXU3_9MYCO</name>
<dbReference type="Proteomes" id="UP000465241">
    <property type="component" value="Unassembled WGS sequence"/>
</dbReference>
<keyword evidence="3" id="KW-1185">Reference proteome</keyword>
<evidence type="ECO:0000256" key="1">
    <source>
        <dbReference type="SAM" id="MobiDB-lite"/>
    </source>
</evidence>
<comment type="caution">
    <text evidence="2">The sequence shown here is derived from an EMBL/GenBank/DDBJ whole genome shotgun (WGS) entry which is preliminary data.</text>
</comment>
<sequence length="68" mass="6770">MVWPLGEVPTTAPCGDELLTGGLVGHLESGAAQALTRGVLRQPGHAGHRPPGAPSTYRGSVGGNATSP</sequence>
<evidence type="ECO:0000313" key="3">
    <source>
        <dbReference type="Proteomes" id="UP000465241"/>
    </source>
</evidence>
<organism evidence="2 3">
    <name type="scientific">Mycolicibacterium murale</name>
    <dbReference type="NCBI Taxonomy" id="182220"/>
    <lineage>
        <taxon>Bacteria</taxon>
        <taxon>Bacillati</taxon>
        <taxon>Actinomycetota</taxon>
        <taxon>Actinomycetes</taxon>
        <taxon>Mycobacteriales</taxon>
        <taxon>Mycobacteriaceae</taxon>
        <taxon>Mycolicibacterium</taxon>
    </lineage>
</organism>
<reference evidence="2 3" key="1">
    <citation type="journal article" date="2019" name="Emerg. Microbes Infect.">
        <title>Comprehensive subspecies identification of 175 nontuberculous mycobacteria species based on 7547 genomic profiles.</title>
        <authorList>
            <person name="Matsumoto Y."/>
            <person name="Kinjo T."/>
            <person name="Motooka D."/>
            <person name="Nabeya D."/>
            <person name="Jung N."/>
            <person name="Uechi K."/>
            <person name="Horii T."/>
            <person name="Iida T."/>
            <person name="Fujita J."/>
            <person name="Nakamura S."/>
        </authorList>
    </citation>
    <scope>NUCLEOTIDE SEQUENCE [LARGE SCALE GENOMIC DNA]</scope>
    <source>
        <strain evidence="2 3">JCM 13392</strain>
    </source>
</reference>
<gene>
    <name evidence="2" type="ORF">MMUR_65950</name>
</gene>
<feature type="region of interest" description="Disordered" evidence="1">
    <location>
        <begin position="42"/>
        <end position="68"/>
    </location>
</feature>
<proteinExistence type="predicted"/>
<evidence type="ECO:0000313" key="2">
    <source>
        <dbReference type="EMBL" id="GFG62459.1"/>
    </source>
</evidence>
<protein>
    <submittedName>
        <fullName evidence="2">Uncharacterized protein</fullName>
    </submittedName>
</protein>
<dbReference type="EMBL" id="BLKT01000003">
    <property type="protein sequence ID" value="GFG62459.1"/>
    <property type="molecule type" value="Genomic_DNA"/>
</dbReference>
<dbReference type="AlphaFoldDB" id="A0A7I9WXU3"/>